<gene>
    <name evidence="2" type="ORF">AZE42_13078</name>
</gene>
<name>A0A1J8RFT1_9AGAM</name>
<organism evidence="2 3">
    <name type="scientific">Rhizopogon vesiculosus</name>
    <dbReference type="NCBI Taxonomy" id="180088"/>
    <lineage>
        <taxon>Eukaryota</taxon>
        <taxon>Fungi</taxon>
        <taxon>Dikarya</taxon>
        <taxon>Basidiomycota</taxon>
        <taxon>Agaricomycotina</taxon>
        <taxon>Agaricomycetes</taxon>
        <taxon>Agaricomycetidae</taxon>
        <taxon>Boletales</taxon>
        <taxon>Suillineae</taxon>
        <taxon>Rhizopogonaceae</taxon>
        <taxon>Rhizopogon</taxon>
    </lineage>
</organism>
<evidence type="ECO:0000313" key="2">
    <source>
        <dbReference type="EMBL" id="OJA20642.1"/>
    </source>
</evidence>
<accession>A0A1J8RFT1</accession>
<sequence>MQLTLVSTALLCSSALAAPLQREENLDIGSIVGSIVGDVLGGSGGSILKRDLIDGMVARRDRKAYSILDDDDDDDDDDLENRDIKILSPKRDLIDIAATRRSRKGYAIDDDDDLENRDIKILSPNRDLIDIAASMSFT</sequence>
<dbReference type="EMBL" id="LVVM01000469">
    <property type="protein sequence ID" value="OJA20642.1"/>
    <property type="molecule type" value="Genomic_DNA"/>
</dbReference>
<feature type="chain" id="PRO_5012023877" description="Glycine zipper 2TM domain-containing protein" evidence="1">
    <location>
        <begin position="18"/>
        <end position="138"/>
    </location>
</feature>
<reference evidence="2 3" key="1">
    <citation type="submission" date="2016-03" db="EMBL/GenBank/DDBJ databases">
        <title>Comparative genomics of the ectomycorrhizal sister species Rhizopogon vinicolor and Rhizopogon vesiculosus (Basidiomycota: Boletales) reveals a divergence of the mating type B locus.</title>
        <authorList>
            <person name="Mujic A.B."/>
            <person name="Kuo A."/>
            <person name="Tritt A."/>
            <person name="Lipzen A."/>
            <person name="Chen C."/>
            <person name="Johnson J."/>
            <person name="Sharma A."/>
            <person name="Barry K."/>
            <person name="Grigoriev I.V."/>
            <person name="Spatafora J.W."/>
        </authorList>
    </citation>
    <scope>NUCLEOTIDE SEQUENCE [LARGE SCALE GENOMIC DNA]</scope>
    <source>
        <strain evidence="2 3">AM-OR11-056</strain>
    </source>
</reference>
<protein>
    <recommendedName>
        <fullName evidence="4">Glycine zipper 2TM domain-containing protein</fullName>
    </recommendedName>
</protein>
<proteinExistence type="predicted"/>
<keyword evidence="3" id="KW-1185">Reference proteome</keyword>
<dbReference type="Proteomes" id="UP000183567">
    <property type="component" value="Unassembled WGS sequence"/>
</dbReference>
<dbReference type="AlphaFoldDB" id="A0A1J8RFT1"/>
<evidence type="ECO:0000256" key="1">
    <source>
        <dbReference type="SAM" id="SignalP"/>
    </source>
</evidence>
<evidence type="ECO:0008006" key="4">
    <source>
        <dbReference type="Google" id="ProtNLM"/>
    </source>
</evidence>
<evidence type="ECO:0000313" key="3">
    <source>
        <dbReference type="Proteomes" id="UP000183567"/>
    </source>
</evidence>
<keyword evidence="1" id="KW-0732">Signal</keyword>
<comment type="caution">
    <text evidence="2">The sequence shown here is derived from an EMBL/GenBank/DDBJ whole genome shotgun (WGS) entry which is preliminary data.</text>
</comment>
<feature type="signal peptide" evidence="1">
    <location>
        <begin position="1"/>
        <end position="17"/>
    </location>
</feature>